<evidence type="ECO:0000313" key="2">
    <source>
        <dbReference type="EMBL" id="CAD8120068.1"/>
    </source>
</evidence>
<gene>
    <name evidence="2" type="ORF">PSON_ATCC_30995.1.T1240085</name>
</gene>
<feature type="coiled-coil region" evidence="1">
    <location>
        <begin position="459"/>
        <end position="490"/>
    </location>
</feature>
<comment type="caution">
    <text evidence="2">The sequence shown here is derived from an EMBL/GenBank/DDBJ whole genome shotgun (WGS) entry which is preliminary data.</text>
</comment>
<evidence type="ECO:0000256" key="1">
    <source>
        <dbReference type="SAM" id="Coils"/>
    </source>
</evidence>
<dbReference type="AlphaFoldDB" id="A0A8S1QWT1"/>
<keyword evidence="3" id="KW-1185">Reference proteome</keyword>
<accession>A0A8S1QWT1</accession>
<dbReference type="Proteomes" id="UP000692954">
    <property type="component" value="Unassembled WGS sequence"/>
</dbReference>
<proteinExistence type="predicted"/>
<organism evidence="2 3">
    <name type="scientific">Paramecium sonneborni</name>
    <dbReference type="NCBI Taxonomy" id="65129"/>
    <lineage>
        <taxon>Eukaryota</taxon>
        <taxon>Sar</taxon>
        <taxon>Alveolata</taxon>
        <taxon>Ciliophora</taxon>
        <taxon>Intramacronucleata</taxon>
        <taxon>Oligohymenophorea</taxon>
        <taxon>Peniculida</taxon>
        <taxon>Parameciidae</taxon>
        <taxon>Paramecium</taxon>
    </lineage>
</organism>
<evidence type="ECO:0000313" key="3">
    <source>
        <dbReference type="Proteomes" id="UP000692954"/>
    </source>
</evidence>
<reference evidence="2" key="1">
    <citation type="submission" date="2021-01" db="EMBL/GenBank/DDBJ databases">
        <authorList>
            <consortium name="Genoscope - CEA"/>
            <person name="William W."/>
        </authorList>
    </citation>
    <scope>NUCLEOTIDE SEQUENCE</scope>
</reference>
<keyword evidence="1" id="KW-0175">Coiled coil</keyword>
<dbReference type="EMBL" id="CAJJDN010000124">
    <property type="protein sequence ID" value="CAD8120068.1"/>
    <property type="molecule type" value="Genomic_DNA"/>
</dbReference>
<sequence>MLDQIDESIDISVNMKSLKQSNRSPEQKISLLKLTKNSEPLTTQIFITILWYYQLEDKTYEFSSNFNETSTLDDISNWLILKWKEKNLPSFETQSIQFYLPKKKFGKPNEDFPCIFNLNEFNQHLEKSSNQKIAINAVLLSRLVLVCAILHFLKKVNLKKLIIILFLENNALKLLIQRRKNKKNIYFVFAIVVNEQILYNQKKIKSIYYCQNLNNMDKQMIFSFQTQKPKIREQVKRLEYFQQELSQIQDLSRQNRSKSSTDMHSITTADSRQYQGYYEEVSAFAIPKKDIFSQSLNKIQINQQNKEVQTEILNKPKLEILQENVMQLQLQKEEIFNQIKTIKKENGLLISQNKSYEIEISAQKNKINELINEQNEKEQFYQQTMQQQNWQIKQLTSELQQIYNKQQQQCNNFEGNNSIQLLIAQFSQIEQDNIILALKEVIKINKNERLQVIKDWIHIENIKEEIIQLKKQHNIKLKELMEQIKILQNDQIIEPELLSTQDSLQLVSNILYRAIKSNEMLKLIKQNTRMYNLIEDLWNKLKSRLEHSNFSQQHIRTSSLNKVDLNSTNKKFSCRKQ</sequence>
<feature type="coiled-coil region" evidence="1">
    <location>
        <begin position="318"/>
        <end position="405"/>
    </location>
</feature>
<protein>
    <submittedName>
        <fullName evidence="2">Uncharacterized protein</fullName>
    </submittedName>
</protein>
<name>A0A8S1QWT1_9CILI</name>